<dbReference type="EMBL" id="CP002819">
    <property type="protein sequence ID" value="AEG68583.1"/>
    <property type="molecule type" value="Genomic_DNA"/>
</dbReference>
<proteinExistence type="predicted"/>
<evidence type="ECO:0000313" key="1">
    <source>
        <dbReference type="EMBL" id="AEG68583.1"/>
    </source>
</evidence>
<accession>F6G000</accession>
<dbReference type="AlphaFoldDB" id="F6G000"/>
<dbReference type="KEGG" id="rsn:RSPO_c01282"/>
<dbReference type="eggNOG" id="COG3311">
    <property type="taxonomic scope" value="Bacteria"/>
</dbReference>
<organism evidence="1 2">
    <name type="scientific">Ralstonia solanacearum (strain Po82)</name>
    <dbReference type="NCBI Taxonomy" id="1031711"/>
    <lineage>
        <taxon>Bacteria</taxon>
        <taxon>Pseudomonadati</taxon>
        <taxon>Pseudomonadota</taxon>
        <taxon>Betaproteobacteria</taxon>
        <taxon>Burkholderiales</taxon>
        <taxon>Burkholderiaceae</taxon>
        <taxon>Ralstonia</taxon>
        <taxon>Ralstonia solanacearum species complex</taxon>
    </lineage>
</organism>
<protein>
    <submittedName>
        <fullName evidence="1">Phage transcriptional regulator, AlpA</fullName>
    </submittedName>
</protein>
<sequence length="84" mass="9084">MADRTVVTMLKRPEVAKRSARGQSTIHADIARGLFVRPVKVGAKSSAWPDFEVDAIINARIAGKTDDEIRVLVAKLEAARAKAA</sequence>
<dbReference type="Gene3D" id="1.10.238.160">
    <property type="match status" value="1"/>
</dbReference>
<dbReference type="HOGENOM" id="CLU_140176_5_0_4"/>
<evidence type="ECO:0000313" key="2">
    <source>
        <dbReference type="Proteomes" id="UP000007953"/>
    </source>
</evidence>
<dbReference type="Proteomes" id="UP000007953">
    <property type="component" value="Chromosome"/>
</dbReference>
<name>F6G000_RALS8</name>
<reference evidence="1 2" key="1">
    <citation type="journal article" date="2011" name="J. Bacteriol.">
        <title>Complete genome sequence of the plant pathogen Ralstonia solanacearum strain Po82.</title>
        <authorList>
            <person name="Xu J."/>
            <person name="Zheng H.J."/>
            <person name="Liu L."/>
            <person name="Pan Z.C."/>
            <person name="Prior P."/>
            <person name="Tang B."/>
            <person name="Xu J.S."/>
            <person name="Zhang H."/>
            <person name="Tian Q."/>
            <person name="Zhang L.Q."/>
            <person name="Feng J."/>
        </authorList>
    </citation>
    <scope>NUCLEOTIDE SEQUENCE [LARGE SCALE GENOMIC DNA]</scope>
    <source>
        <strain evidence="1 2">Po82</strain>
    </source>
</reference>
<gene>
    <name evidence="1" type="ordered locus">RSPO_c01282</name>
</gene>